<feature type="domain" description="BAAT/Acyl-CoA thioester hydrolase C-terminal" evidence="3">
    <location>
        <begin position="205"/>
        <end position="274"/>
    </location>
</feature>
<dbReference type="GO" id="GO:0047617">
    <property type="term" value="F:fatty acyl-CoA hydrolase activity"/>
    <property type="evidence" value="ECO:0007669"/>
    <property type="project" value="TreeGrafter"/>
</dbReference>
<evidence type="ECO:0000313" key="5">
    <source>
        <dbReference type="Proteomes" id="UP000269945"/>
    </source>
</evidence>
<accession>A0A9X9LIX9</accession>
<dbReference type="PANTHER" id="PTHR10824">
    <property type="entry name" value="ACYL-COENZYME A THIOESTERASE-RELATED"/>
    <property type="match status" value="1"/>
</dbReference>
<dbReference type="InterPro" id="IPR029058">
    <property type="entry name" value="AB_hydrolase_fold"/>
</dbReference>
<dbReference type="FunFam" id="2.60.40.2240:FF:000001">
    <property type="entry name" value="acyl-coenzyme A thioesterase 4"/>
    <property type="match status" value="1"/>
</dbReference>
<dbReference type="Pfam" id="PF08840">
    <property type="entry name" value="BAAT_C"/>
    <property type="match status" value="1"/>
</dbReference>
<comment type="similarity">
    <text evidence="1">Belongs to the C/M/P thioester hydrolase family.</text>
</comment>
<evidence type="ECO:0000313" key="4">
    <source>
        <dbReference type="EMBL" id="VCW69305.1"/>
    </source>
</evidence>
<evidence type="ECO:0000259" key="3">
    <source>
        <dbReference type="Pfam" id="PF08840"/>
    </source>
</evidence>
<dbReference type="GO" id="GO:0006637">
    <property type="term" value="P:acyl-CoA metabolic process"/>
    <property type="evidence" value="ECO:0007669"/>
    <property type="project" value="TreeGrafter"/>
</dbReference>
<dbReference type="Pfam" id="PF04775">
    <property type="entry name" value="Bile_Hydr_Trans"/>
    <property type="match status" value="1"/>
</dbReference>
<evidence type="ECO:0000256" key="1">
    <source>
        <dbReference type="ARBA" id="ARBA00006538"/>
    </source>
</evidence>
<dbReference type="GO" id="GO:0005777">
    <property type="term" value="C:peroxisome"/>
    <property type="evidence" value="ECO:0007669"/>
    <property type="project" value="TreeGrafter"/>
</dbReference>
<dbReference type="PANTHER" id="PTHR10824:SF1">
    <property type="entry name" value="ACYL-COENZYME A AMINO ACID N-ACYLTRANSFERASE 1-RELATED"/>
    <property type="match status" value="1"/>
</dbReference>
<dbReference type="EMBL" id="CYRY02004836">
    <property type="protein sequence ID" value="VCW69305.1"/>
    <property type="molecule type" value="Genomic_DNA"/>
</dbReference>
<evidence type="ECO:0000259" key="2">
    <source>
        <dbReference type="Pfam" id="PF04775"/>
    </source>
</evidence>
<proteinExistence type="inferred from homology"/>
<sequence>MFQLTATPASALVDELVHIRVTGLPPLQLVTLTASLKDEKGNVFRSKAFYKANEVGELDLMEAPAFGGDYVGVHPMGLFWSLKCQKAFRRLLKQDVMNSPFWVTLNLYDTVGLQDFSTEEPMASQVVQRWFSAPGVQRVQVREGRVRGALFLPPGEGPFPGVIDLFGGRGGLVEFRASLLAAHGFAVLALAYFAYEDLPELLQEIDLEYFEEAANLLLAHPKVQTPGIGVISVSKGAEIGLAMACFLKQVVATICINGTTAIYEFPLSTQVCPCASVILDLFQPPQDVI</sequence>
<dbReference type="Gene3D" id="3.40.50.1820">
    <property type="entry name" value="alpha/beta hydrolase"/>
    <property type="match status" value="1"/>
</dbReference>
<dbReference type="AlphaFoldDB" id="A0A9X9LIX9"/>
<protein>
    <submittedName>
        <fullName evidence="4">Uncharacterized protein</fullName>
    </submittedName>
</protein>
<feature type="domain" description="Acyl-CoA thioester hydrolase/bile acid-CoA amino acid N-acetyltransferase" evidence="2">
    <location>
        <begin position="14"/>
        <end position="143"/>
    </location>
</feature>
<dbReference type="SUPFAM" id="SSF53474">
    <property type="entry name" value="alpha/beta-Hydrolases"/>
    <property type="match status" value="1"/>
</dbReference>
<name>A0A9X9LIX9_GULGU</name>
<dbReference type="GO" id="GO:0006631">
    <property type="term" value="P:fatty acid metabolic process"/>
    <property type="evidence" value="ECO:0007669"/>
    <property type="project" value="TreeGrafter"/>
</dbReference>
<comment type="caution">
    <text evidence="4">The sequence shown here is derived from an EMBL/GenBank/DDBJ whole genome shotgun (WGS) entry which is preliminary data.</text>
</comment>
<reference evidence="4 5" key="1">
    <citation type="submission" date="2018-10" db="EMBL/GenBank/DDBJ databases">
        <authorList>
            <person name="Ekblom R."/>
            <person name="Jareborg N."/>
        </authorList>
    </citation>
    <scope>NUCLEOTIDE SEQUENCE [LARGE SCALE GENOMIC DNA]</scope>
    <source>
        <tissue evidence="4">Muscle</tissue>
    </source>
</reference>
<dbReference type="InterPro" id="IPR014940">
    <property type="entry name" value="BAAT_C"/>
</dbReference>
<organism evidence="4 5">
    <name type="scientific">Gulo gulo</name>
    <name type="common">Wolverine</name>
    <name type="synonym">Gluton</name>
    <dbReference type="NCBI Taxonomy" id="48420"/>
    <lineage>
        <taxon>Eukaryota</taxon>
        <taxon>Metazoa</taxon>
        <taxon>Chordata</taxon>
        <taxon>Craniata</taxon>
        <taxon>Vertebrata</taxon>
        <taxon>Euteleostomi</taxon>
        <taxon>Mammalia</taxon>
        <taxon>Eutheria</taxon>
        <taxon>Laurasiatheria</taxon>
        <taxon>Carnivora</taxon>
        <taxon>Caniformia</taxon>
        <taxon>Musteloidea</taxon>
        <taxon>Mustelidae</taxon>
        <taxon>Guloninae</taxon>
        <taxon>Gulo</taxon>
    </lineage>
</organism>
<gene>
    <name evidence="4" type="ORF">BN2614_LOCUS6</name>
</gene>
<dbReference type="Gene3D" id="2.60.40.2240">
    <property type="entry name" value="Acyl-CoA thioester hydrolase/BAAT N-terminal domain"/>
    <property type="match status" value="1"/>
</dbReference>
<dbReference type="Proteomes" id="UP000269945">
    <property type="component" value="Unassembled WGS sequence"/>
</dbReference>
<dbReference type="InterPro" id="IPR006862">
    <property type="entry name" value="Thio_Ohase/aa_AcTrfase"/>
</dbReference>
<dbReference type="InterPro" id="IPR042490">
    <property type="entry name" value="Thio_Ohase/BAAT_N"/>
</dbReference>
<keyword evidence="5" id="KW-1185">Reference proteome</keyword>